<dbReference type="InterPro" id="IPR006521">
    <property type="entry name" value="Tail_protein_I"/>
</dbReference>
<dbReference type="Pfam" id="PF09684">
    <property type="entry name" value="Tail_P2_I"/>
    <property type="match status" value="1"/>
</dbReference>
<protein>
    <submittedName>
        <fullName evidence="1">Phage tail protein I</fullName>
    </submittedName>
</protein>
<proteinExistence type="predicted"/>
<sequence length="213" mass="23333">MSDDVERPRHSLLPANKSALEAALDLGFAQLLERIEPPFPELMNPQETPVEFLPYLAADRGVSEWSPAAPEAEKRLTVALAWPTKRQAGTRKALENAVKGLQLIPEVTAWFERTPPGPPYSFTVRAFSQLPYSEEINERLDRRLADAKSERDTLSVTVGLNSSGTHYIGAATICGELATIYPLVLDGLEASGRSFVAVGHYIVETTTIYPQGA</sequence>
<dbReference type="RefSeq" id="WP_123358243.1">
    <property type="nucleotide sequence ID" value="NZ_MOBM01000014.1"/>
</dbReference>
<accession>A0A423HS53</accession>
<dbReference type="AlphaFoldDB" id="A0A423HS53"/>
<reference evidence="1 2" key="1">
    <citation type="submission" date="2016-10" db="EMBL/GenBank/DDBJ databases">
        <title>Comparative genome analysis of multiple Pseudomonas spp. focuses on biocontrol and plant growth promoting traits.</title>
        <authorList>
            <person name="Tao X.-Y."/>
            <person name="Taylor C.G."/>
        </authorList>
    </citation>
    <scope>NUCLEOTIDE SEQUENCE [LARGE SCALE GENOMIC DNA]</scope>
    <source>
        <strain evidence="1 2">36C6</strain>
    </source>
</reference>
<evidence type="ECO:0000313" key="2">
    <source>
        <dbReference type="Proteomes" id="UP000284002"/>
    </source>
</evidence>
<evidence type="ECO:0000313" key="1">
    <source>
        <dbReference type="EMBL" id="RON16041.1"/>
    </source>
</evidence>
<comment type="caution">
    <text evidence="1">The sequence shown here is derived from an EMBL/GenBank/DDBJ whole genome shotgun (WGS) entry which is preliminary data.</text>
</comment>
<dbReference type="Proteomes" id="UP000284002">
    <property type="component" value="Unassembled WGS sequence"/>
</dbReference>
<dbReference type="NCBIfam" id="TIGR01634">
    <property type="entry name" value="tail_P2_I"/>
    <property type="match status" value="1"/>
</dbReference>
<dbReference type="EMBL" id="MOBM01000014">
    <property type="protein sequence ID" value="RON16041.1"/>
    <property type="molecule type" value="Genomic_DNA"/>
</dbReference>
<name>A0A423HS53_9PSED</name>
<gene>
    <name evidence="1" type="ORF">BK662_11470</name>
</gene>
<organism evidence="1 2">
    <name type="scientific">Pseudomonas frederiksbergensis</name>
    <dbReference type="NCBI Taxonomy" id="104087"/>
    <lineage>
        <taxon>Bacteria</taxon>
        <taxon>Pseudomonadati</taxon>
        <taxon>Pseudomonadota</taxon>
        <taxon>Gammaproteobacteria</taxon>
        <taxon>Pseudomonadales</taxon>
        <taxon>Pseudomonadaceae</taxon>
        <taxon>Pseudomonas</taxon>
    </lineage>
</organism>